<keyword evidence="1" id="KW-0863">Zinc-finger</keyword>
<protein>
    <recommendedName>
        <fullName evidence="2">C2H2-type domain-containing protein</fullName>
    </recommendedName>
</protein>
<feature type="domain" description="C2H2-type" evidence="2">
    <location>
        <begin position="44"/>
        <end position="69"/>
    </location>
</feature>
<feature type="domain" description="C2H2-type" evidence="2">
    <location>
        <begin position="15"/>
        <end position="42"/>
    </location>
</feature>
<dbReference type="SUPFAM" id="SSF57667">
    <property type="entry name" value="beta-beta-alpha zinc fingers"/>
    <property type="match status" value="1"/>
</dbReference>
<evidence type="ECO:0000313" key="4">
    <source>
        <dbReference type="Proteomes" id="UP001152798"/>
    </source>
</evidence>
<proteinExistence type="predicted"/>
<dbReference type="AlphaFoldDB" id="A0A9P0HC12"/>
<evidence type="ECO:0000313" key="3">
    <source>
        <dbReference type="EMBL" id="CAH1399495.1"/>
    </source>
</evidence>
<organism evidence="3 4">
    <name type="scientific">Nezara viridula</name>
    <name type="common">Southern green stink bug</name>
    <name type="synonym">Cimex viridulus</name>
    <dbReference type="NCBI Taxonomy" id="85310"/>
    <lineage>
        <taxon>Eukaryota</taxon>
        <taxon>Metazoa</taxon>
        <taxon>Ecdysozoa</taxon>
        <taxon>Arthropoda</taxon>
        <taxon>Hexapoda</taxon>
        <taxon>Insecta</taxon>
        <taxon>Pterygota</taxon>
        <taxon>Neoptera</taxon>
        <taxon>Paraneoptera</taxon>
        <taxon>Hemiptera</taxon>
        <taxon>Heteroptera</taxon>
        <taxon>Panheteroptera</taxon>
        <taxon>Pentatomomorpha</taxon>
        <taxon>Pentatomoidea</taxon>
        <taxon>Pentatomidae</taxon>
        <taxon>Pentatominae</taxon>
        <taxon>Nezara</taxon>
    </lineage>
</organism>
<dbReference type="GO" id="GO:0008270">
    <property type="term" value="F:zinc ion binding"/>
    <property type="evidence" value="ECO:0007669"/>
    <property type="project" value="UniProtKB-KW"/>
</dbReference>
<keyword evidence="1" id="KW-0862">Zinc</keyword>
<dbReference type="InterPro" id="IPR013087">
    <property type="entry name" value="Znf_C2H2_type"/>
</dbReference>
<accession>A0A9P0HC12</accession>
<dbReference type="EMBL" id="OV725080">
    <property type="protein sequence ID" value="CAH1399495.1"/>
    <property type="molecule type" value="Genomic_DNA"/>
</dbReference>
<dbReference type="Gene3D" id="3.30.160.60">
    <property type="entry name" value="Classic Zinc Finger"/>
    <property type="match status" value="1"/>
</dbReference>
<keyword evidence="1" id="KW-0479">Metal-binding</keyword>
<dbReference type="Proteomes" id="UP001152798">
    <property type="component" value="Chromosome 4"/>
</dbReference>
<dbReference type="InterPro" id="IPR036236">
    <property type="entry name" value="Znf_C2H2_sf"/>
</dbReference>
<dbReference type="SMART" id="SM00355">
    <property type="entry name" value="ZnF_C2H2"/>
    <property type="match status" value="2"/>
</dbReference>
<dbReference type="PROSITE" id="PS50157">
    <property type="entry name" value="ZINC_FINGER_C2H2_2"/>
    <property type="match status" value="2"/>
</dbReference>
<evidence type="ECO:0000256" key="1">
    <source>
        <dbReference type="PROSITE-ProRule" id="PRU00042"/>
    </source>
</evidence>
<dbReference type="Pfam" id="PF00096">
    <property type="entry name" value="zf-C2H2"/>
    <property type="match status" value="2"/>
</dbReference>
<evidence type="ECO:0000259" key="2">
    <source>
        <dbReference type="PROSITE" id="PS50157"/>
    </source>
</evidence>
<reference evidence="3" key="1">
    <citation type="submission" date="2022-01" db="EMBL/GenBank/DDBJ databases">
        <authorList>
            <person name="King R."/>
        </authorList>
    </citation>
    <scope>NUCLEOTIDE SEQUENCE</scope>
</reference>
<dbReference type="OrthoDB" id="6622781at2759"/>
<gene>
    <name evidence="3" type="ORF">NEZAVI_LOCUS8930</name>
</gene>
<keyword evidence="4" id="KW-1185">Reference proteome</keyword>
<dbReference type="PROSITE" id="PS00028">
    <property type="entry name" value="ZINC_FINGER_C2H2_1"/>
    <property type="match status" value="1"/>
</dbReference>
<sequence>MKRLNVARTEDIRRFLCNTCGRSYKNKRSLSSHKKIECGKPPRYYCNLCPRGFFYKSKLMLHTVQHYPV</sequence>
<name>A0A9P0HC12_NEZVI</name>